<keyword evidence="3" id="KW-1185">Reference proteome</keyword>
<evidence type="ECO:0000313" key="3">
    <source>
        <dbReference type="Proteomes" id="UP000008635"/>
    </source>
</evidence>
<dbReference type="Proteomes" id="UP000008635">
    <property type="component" value="Chromosome"/>
</dbReference>
<dbReference type="HOGENOM" id="CLU_1802961_0_0_0"/>
<reference evidence="3" key="2">
    <citation type="submission" date="2011-01" db="EMBL/GenBank/DDBJ databases">
        <title>The complete genome of Deinococcus maricopensis DSM 21211.</title>
        <authorList>
            <consortium name="US DOE Joint Genome Institute (JGI-PGF)"/>
            <person name="Lucas S."/>
            <person name="Copeland A."/>
            <person name="Lapidus A."/>
            <person name="Goodwin L."/>
            <person name="Pitluck S."/>
            <person name="Kyrpides N."/>
            <person name="Mavromatis K."/>
            <person name="Pagani I."/>
            <person name="Ivanova N."/>
            <person name="Ovchinnikova G."/>
            <person name="Zeytun A."/>
            <person name="Detter J.C."/>
            <person name="Han C."/>
            <person name="Land M."/>
            <person name="Hauser L."/>
            <person name="Markowitz V."/>
            <person name="Cheng J.-F."/>
            <person name="Hugenholtz P."/>
            <person name="Woyke T."/>
            <person name="Wu D."/>
            <person name="Pukall R."/>
            <person name="Gehrich-Schroeter G."/>
            <person name="Brambilla E."/>
            <person name="Klenk H.-P."/>
            <person name="Eisen J.A."/>
        </authorList>
    </citation>
    <scope>NUCLEOTIDE SEQUENCE [LARGE SCALE GENOMIC DNA]</scope>
    <source>
        <strain evidence="3">DSM 21211 / LMG 22137 / NRRL B-23946 / LB-34</strain>
    </source>
</reference>
<evidence type="ECO:0000256" key="1">
    <source>
        <dbReference type="SAM" id="MobiDB-lite"/>
    </source>
</evidence>
<gene>
    <name evidence="2" type="ordered locus">Deima_0134</name>
</gene>
<protein>
    <submittedName>
        <fullName evidence="2">Uncharacterized protein</fullName>
    </submittedName>
</protein>
<organism evidence="2 3">
    <name type="scientific">Deinococcus maricopensis (strain DSM 21211 / LMG 22137 / NRRL B-23946 / LB-34)</name>
    <dbReference type="NCBI Taxonomy" id="709986"/>
    <lineage>
        <taxon>Bacteria</taxon>
        <taxon>Thermotogati</taxon>
        <taxon>Deinococcota</taxon>
        <taxon>Deinococci</taxon>
        <taxon>Deinococcales</taxon>
        <taxon>Deinococcaceae</taxon>
        <taxon>Deinococcus</taxon>
    </lineage>
</organism>
<name>E8U3C7_DEIML</name>
<proteinExistence type="predicted"/>
<dbReference type="RefSeq" id="WP_013555303.1">
    <property type="nucleotide sequence ID" value="NC_014958.1"/>
</dbReference>
<dbReference type="AlphaFoldDB" id="E8U3C7"/>
<feature type="region of interest" description="Disordered" evidence="1">
    <location>
        <begin position="1"/>
        <end position="50"/>
    </location>
</feature>
<sequence precursor="true">MRPPKKPSFRLPAHLAHTRPAPARAGRPERDAPDPARPAPAAQAEPPDRIGQLLPELLRAMVGMDTEHTWAREAGTIVLDRAQILAALAPYDRPNSRFNQLVVRRLVGEGYLKPRGGLEKQGLSGQYALTPRGERLLNLRRNS</sequence>
<accession>E8U3C7</accession>
<dbReference type="OrthoDB" id="71813at2"/>
<reference evidence="2 3" key="1">
    <citation type="journal article" date="2011" name="Stand. Genomic Sci.">
        <title>Complete genome sequence of Deinococcus maricopensis type strain (LB-34).</title>
        <authorList>
            <person name="Pukall R."/>
            <person name="Zeytun A."/>
            <person name="Lucas S."/>
            <person name="Lapidus A."/>
            <person name="Hammon N."/>
            <person name="Deshpande S."/>
            <person name="Nolan M."/>
            <person name="Cheng J.F."/>
            <person name="Pitluck S."/>
            <person name="Liolios K."/>
            <person name="Pagani I."/>
            <person name="Mikhailova N."/>
            <person name="Ivanova N."/>
            <person name="Mavromatis K."/>
            <person name="Pati A."/>
            <person name="Tapia R."/>
            <person name="Han C."/>
            <person name="Goodwin L."/>
            <person name="Chen A."/>
            <person name="Palaniappan K."/>
            <person name="Land M."/>
            <person name="Hauser L."/>
            <person name="Chang Y.J."/>
            <person name="Jeffries C.D."/>
            <person name="Brambilla E.M."/>
            <person name="Rohde M."/>
            <person name="Goker M."/>
            <person name="Detter J.C."/>
            <person name="Woyke T."/>
            <person name="Bristow J."/>
            <person name="Eisen J.A."/>
            <person name="Markowitz V."/>
            <person name="Hugenholtz P."/>
            <person name="Kyrpides N.C."/>
            <person name="Klenk H.P."/>
        </authorList>
    </citation>
    <scope>NUCLEOTIDE SEQUENCE [LARGE SCALE GENOMIC DNA]</scope>
    <source>
        <strain evidence="3">DSM 21211 / LMG 22137 / NRRL B-23946 / LB-34</strain>
    </source>
</reference>
<dbReference type="EMBL" id="CP002454">
    <property type="protein sequence ID" value="ADV65798.1"/>
    <property type="molecule type" value="Genomic_DNA"/>
</dbReference>
<dbReference type="KEGG" id="dmr:Deima_0134"/>
<evidence type="ECO:0000313" key="2">
    <source>
        <dbReference type="EMBL" id="ADV65798.1"/>
    </source>
</evidence>